<dbReference type="SUPFAM" id="SSF52540">
    <property type="entry name" value="P-loop containing nucleoside triphosphate hydrolases"/>
    <property type="match status" value="1"/>
</dbReference>
<dbReference type="Gene3D" id="3.40.50.300">
    <property type="entry name" value="P-loop containing nucleotide triphosphate hydrolases"/>
    <property type="match status" value="1"/>
</dbReference>
<accession>A0AAV6YLV4</accession>
<evidence type="ECO:0000313" key="2">
    <source>
        <dbReference type="Proteomes" id="UP000824782"/>
    </source>
</evidence>
<reference evidence="1" key="1">
    <citation type="thesis" date="2020" institute="ProQuest LLC" country="789 East Eisenhower Parkway, Ann Arbor, MI, USA">
        <title>Comparative Genomics and Chromosome Evolution.</title>
        <authorList>
            <person name="Mudd A.B."/>
        </authorList>
    </citation>
    <scope>NUCLEOTIDE SEQUENCE</scope>
    <source>
        <strain evidence="1">237g6f4</strain>
        <tissue evidence="1">Blood</tissue>
    </source>
</reference>
<evidence type="ECO:0000313" key="1">
    <source>
        <dbReference type="EMBL" id="KAG8538419.1"/>
    </source>
</evidence>
<dbReference type="AlphaFoldDB" id="A0AAV6YLV4"/>
<dbReference type="InterPro" id="IPR027417">
    <property type="entry name" value="P-loop_NTPase"/>
</dbReference>
<proteinExistence type="predicted"/>
<sequence length="150" mass="17238">MDNQQLRAHILSFSLDGGPRGNQGYTRVLLQLFGYNGHGKSSFINSCKYVIHEEEFIEHAEAGERQDHGAVTTIRKAYKLTENITLVDNRGYSKENNFQRAEIYAQLGNFIPIGEEVEWKKNYSEVMDKLEDADLDPNYSDFIVPILVHR</sequence>
<protein>
    <recommendedName>
        <fullName evidence="3">G domain-containing protein</fullName>
    </recommendedName>
</protein>
<name>A0AAV6YLV4_ENGPU</name>
<evidence type="ECO:0008006" key="3">
    <source>
        <dbReference type="Google" id="ProtNLM"/>
    </source>
</evidence>
<keyword evidence="2" id="KW-1185">Reference proteome</keyword>
<comment type="caution">
    <text evidence="1">The sequence shown here is derived from an EMBL/GenBank/DDBJ whole genome shotgun (WGS) entry which is preliminary data.</text>
</comment>
<gene>
    <name evidence="1" type="ORF">GDO81_022687</name>
</gene>
<organism evidence="1 2">
    <name type="scientific">Engystomops pustulosus</name>
    <name type="common">Tungara frog</name>
    <name type="synonym">Physalaemus pustulosus</name>
    <dbReference type="NCBI Taxonomy" id="76066"/>
    <lineage>
        <taxon>Eukaryota</taxon>
        <taxon>Metazoa</taxon>
        <taxon>Chordata</taxon>
        <taxon>Craniata</taxon>
        <taxon>Vertebrata</taxon>
        <taxon>Euteleostomi</taxon>
        <taxon>Amphibia</taxon>
        <taxon>Batrachia</taxon>
        <taxon>Anura</taxon>
        <taxon>Neobatrachia</taxon>
        <taxon>Hyloidea</taxon>
        <taxon>Leptodactylidae</taxon>
        <taxon>Leiuperinae</taxon>
        <taxon>Engystomops</taxon>
    </lineage>
</organism>
<dbReference type="Proteomes" id="UP000824782">
    <property type="component" value="Unassembled WGS sequence"/>
</dbReference>
<dbReference type="EMBL" id="WNYA01021380">
    <property type="protein sequence ID" value="KAG8538419.1"/>
    <property type="molecule type" value="Genomic_DNA"/>
</dbReference>